<reference evidence="4 5" key="1">
    <citation type="submission" date="2024-01" db="EMBL/GenBank/DDBJ databases">
        <title>Genome assemblies of Stephania.</title>
        <authorList>
            <person name="Yang L."/>
        </authorList>
    </citation>
    <scope>NUCLEOTIDE SEQUENCE [LARGE SCALE GENOMIC DNA]</scope>
    <source>
        <strain evidence="4">QJT</strain>
        <tissue evidence="4">Leaf</tissue>
    </source>
</reference>
<dbReference type="EMBL" id="JBBNAE010000006">
    <property type="protein sequence ID" value="KAK9116888.1"/>
    <property type="molecule type" value="Genomic_DNA"/>
</dbReference>
<feature type="domain" description="RRM" evidence="3">
    <location>
        <begin position="49"/>
        <end position="124"/>
    </location>
</feature>
<feature type="region of interest" description="Disordered" evidence="2">
    <location>
        <begin position="1"/>
        <end position="46"/>
    </location>
</feature>
<sequence length="189" mass="20900">MYRKREKPYFFQNPESSKRRRTKPTPTPSSSSSSSIHDQNEAAKKSSSAMVMATGLPTACSVLKLKSRFEIYGCVSRLRIDRAGVGYITFRSRDAATAAIAASLDPSLGIHLDSHLVQVSWANDPVPQWKEGVGFSSRNVQSSSRLLRPELPLSKYGRENKLAASTSSPRQGLHNPFKGREIVAYDDLL</sequence>
<evidence type="ECO:0000313" key="4">
    <source>
        <dbReference type="EMBL" id="KAK9116888.1"/>
    </source>
</evidence>
<dbReference type="SUPFAM" id="SSF54928">
    <property type="entry name" value="RNA-binding domain, RBD"/>
    <property type="match status" value="1"/>
</dbReference>
<accession>A0AAP0NRR6</accession>
<comment type="caution">
    <text evidence="4">The sequence shown here is derived from an EMBL/GenBank/DDBJ whole genome shotgun (WGS) entry which is preliminary data.</text>
</comment>
<protein>
    <recommendedName>
        <fullName evidence="3">RRM domain-containing protein</fullName>
    </recommendedName>
</protein>
<evidence type="ECO:0000256" key="2">
    <source>
        <dbReference type="SAM" id="MobiDB-lite"/>
    </source>
</evidence>
<dbReference type="Pfam" id="PF00076">
    <property type="entry name" value="RRM_1"/>
    <property type="match status" value="1"/>
</dbReference>
<dbReference type="InterPro" id="IPR000504">
    <property type="entry name" value="RRM_dom"/>
</dbReference>
<dbReference type="Proteomes" id="UP001417504">
    <property type="component" value="Unassembled WGS sequence"/>
</dbReference>
<evidence type="ECO:0000256" key="1">
    <source>
        <dbReference type="PROSITE-ProRule" id="PRU00176"/>
    </source>
</evidence>
<keyword evidence="1" id="KW-0694">RNA-binding</keyword>
<dbReference type="InterPro" id="IPR035979">
    <property type="entry name" value="RBD_domain_sf"/>
</dbReference>
<dbReference type="GO" id="GO:0003723">
    <property type="term" value="F:RNA binding"/>
    <property type="evidence" value="ECO:0007669"/>
    <property type="project" value="UniProtKB-UniRule"/>
</dbReference>
<gene>
    <name evidence="4" type="ORF">Sjap_015835</name>
</gene>
<evidence type="ECO:0000259" key="3">
    <source>
        <dbReference type="PROSITE" id="PS50102"/>
    </source>
</evidence>
<dbReference type="AlphaFoldDB" id="A0AAP0NRR6"/>
<dbReference type="Gene3D" id="3.30.70.330">
    <property type="match status" value="1"/>
</dbReference>
<keyword evidence="5" id="KW-1185">Reference proteome</keyword>
<dbReference type="PROSITE" id="PS50102">
    <property type="entry name" value="RRM"/>
    <property type="match status" value="1"/>
</dbReference>
<dbReference type="InterPro" id="IPR012677">
    <property type="entry name" value="Nucleotide-bd_a/b_plait_sf"/>
</dbReference>
<proteinExistence type="predicted"/>
<organism evidence="4 5">
    <name type="scientific">Stephania japonica</name>
    <dbReference type="NCBI Taxonomy" id="461633"/>
    <lineage>
        <taxon>Eukaryota</taxon>
        <taxon>Viridiplantae</taxon>
        <taxon>Streptophyta</taxon>
        <taxon>Embryophyta</taxon>
        <taxon>Tracheophyta</taxon>
        <taxon>Spermatophyta</taxon>
        <taxon>Magnoliopsida</taxon>
        <taxon>Ranunculales</taxon>
        <taxon>Menispermaceae</taxon>
        <taxon>Menispermoideae</taxon>
        <taxon>Cissampelideae</taxon>
        <taxon>Stephania</taxon>
    </lineage>
</organism>
<name>A0AAP0NRR6_9MAGN</name>
<evidence type="ECO:0000313" key="5">
    <source>
        <dbReference type="Proteomes" id="UP001417504"/>
    </source>
</evidence>